<dbReference type="GO" id="GO:0006400">
    <property type="term" value="P:tRNA modification"/>
    <property type="evidence" value="ECO:0007669"/>
    <property type="project" value="InterPro"/>
</dbReference>
<evidence type="ECO:0000256" key="7">
    <source>
        <dbReference type="ARBA" id="ARBA00062453"/>
    </source>
</evidence>
<dbReference type="EC" id="2.4.2.64" evidence="8"/>
<evidence type="ECO:0000256" key="3">
    <source>
        <dbReference type="ARBA" id="ARBA00022694"/>
    </source>
</evidence>
<dbReference type="HAMAP" id="MF_00168">
    <property type="entry name" value="Q_tRNA_Tgt"/>
    <property type="match status" value="1"/>
</dbReference>
<accession>A0A4P9Z308</accession>
<evidence type="ECO:0000256" key="5">
    <source>
        <dbReference type="ARBA" id="ARBA00022833"/>
    </source>
</evidence>
<keyword evidence="5 8" id="KW-0862">Zinc</keyword>
<feature type="binding site" evidence="8">
    <location>
        <begin position="131"/>
        <end position="135"/>
    </location>
    <ligand>
        <name>substrate</name>
    </ligand>
</feature>
<evidence type="ECO:0000256" key="1">
    <source>
        <dbReference type="ARBA" id="ARBA00022676"/>
    </source>
</evidence>
<dbReference type="Pfam" id="PF01702">
    <property type="entry name" value="TGT"/>
    <property type="match status" value="1"/>
</dbReference>
<evidence type="ECO:0000256" key="4">
    <source>
        <dbReference type="ARBA" id="ARBA00022723"/>
    </source>
</evidence>
<dbReference type="PANTHER" id="PTHR43530:SF1">
    <property type="entry name" value="QUEUINE TRNA-RIBOSYLTRANSFERASE CATALYTIC SUBUNIT 1"/>
    <property type="match status" value="1"/>
</dbReference>
<feature type="binding site" evidence="8">
    <location>
        <position position="255"/>
    </location>
    <ligand>
        <name>substrate</name>
    </ligand>
</feature>
<sequence length="440" mass="49347">MPPNPLEPLASPVDATSPTVIPSPYRAHSHPVLESSRSPALQFEIIARCSTSKARVSKLHLPHFTADTPMFMPVGTQGTMKGLTTDQLRTLDCHVILGNTYHLGHRPGPEILDQAGGLHNFMDWDRGLLTDSGGFQMVSLLKLAEITEAGVQFESPHDGSMMLLTPEKSMELQNSIGADIMMQLDDVVSSLTTGPRVEEAMHRSIRWLDRCIKAHRFPERQNLFPIIQGGLDPDLRRACLAEMIRRDAPGYAIGGLSGGEEKDQFWRVVTQCTDHLPNAKPRYCMGVGYSEDLVVCSALGVDMYDCVFPTRTARFGHALTRDGGLTIKINKYRRDYRPLEDDCTCYTCQNYTRAYLATLVTKETVACHLLSIHNIAYQMRLMRDIRQSIMEDRFPDFARIFMKRYFIDAGRAYPEWAVNALRSVSIELIPAEQPLASDSP</sequence>
<evidence type="ECO:0000256" key="8">
    <source>
        <dbReference type="HAMAP-Rule" id="MF_03218"/>
    </source>
</evidence>
<feature type="region of interest" description="RNA binding" evidence="8">
    <location>
        <begin position="286"/>
        <end position="292"/>
    </location>
</feature>
<keyword evidence="3 8" id="KW-0819">tRNA processing</keyword>
<dbReference type="InterPro" id="IPR036511">
    <property type="entry name" value="TGT-like_sf"/>
</dbReference>
<dbReference type="GO" id="GO:0005829">
    <property type="term" value="C:cytosol"/>
    <property type="evidence" value="ECO:0007669"/>
    <property type="project" value="TreeGrafter"/>
</dbReference>
<keyword evidence="1 8" id="KW-0328">Glycosyltransferase</keyword>
<dbReference type="OrthoDB" id="10249838at2759"/>
<comment type="subunit">
    <text evidence="8">Heterodimer of a catalytic subunit and an accessory subunit.</text>
</comment>
<keyword evidence="12" id="KW-1185">Reference proteome</keyword>
<comment type="subunit">
    <text evidence="7">Heterodimer of a catalytic subunit QTRT1 and an accessory subunit QTRT2.</text>
</comment>
<comment type="subcellular location">
    <subcellularLocation>
        <location evidence="8">Cytoplasm</location>
    </subcellularLocation>
</comment>
<keyword evidence="2 8" id="KW-0808">Transferase</keyword>
<dbReference type="GO" id="GO:0008479">
    <property type="term" value="F:tRNA-guanosine(34) queuine transglycosylase activity"/>
    <property type="evidence" value="ECO:0007669"/>
    <property type="project" value="UniProtKB-UniRule"/>
</dbReference>
<evidence type="ECO:0000256" key="2">
    <source>
        <dbReference type="ARBA" id="ARBA00022679"/>
    </source>
</evidence>
<dbReference type="SUPFAM" id="SSF51713">
    <property type="entry name" value="tRNA-guanine transglycosylase"/>
    <property type="match status" value="1"/>
</dbReference>
<dbReference type="NCBIfam" id="TIGR00430">
    <property type="entry name" value="Q_tRNA_tgt"/>
    <property type="match status" value="1"/>
</dbReference>
<dbReference type="AlphaFoldDB" id="A0A4P9Z308"/>
<dbReference type="EMBL" id="KZ989337">
    <property type="protein sequence ID" value="RKP26775.1"/>
    <property type="molecule type" value="Genomic_DNA"/>
</dbReference>
<feature type="binding site" evidence="8">
    <location>
        <position position="348"/>
    </location>
    <ligand>
        <name>Zn(2+)</name>
        <dbReference type="ChEBI" id="CHEBI:29105"/>
    </ligand>
</feature>
<dbReference type="Proteomes" id="UP000278143">
    <property type="component" value="Unassembled WGS sequence"/>
</dbReference>
<dbReference type="Gene3D" id="3.20.20.105">
    <property type="entry name" value="Queuine tRNA-ribosyltransferase-like"/>
    <property type="match status" value="1"/>
</dbReference>
<feature type="region of interest" description="Disordered" evidence="9">
    <location>
        <begin position="1"/>
        <end position="22"/>
    </location>
</feature>
<organism evidence="11 12">
    <name type="scientific">Syncephalis pseudoplumigaleata</name>
    <dbReference type="NCBI Taxonomy" id="1712513"/>
    <lineage>
        <taxon>Eukaryota</taxon>
        <taxon>Fungi</taxon>
        <taxon>Fungi incertae sedis</taxon>
        <taxon>Zoopagomycota</taxon>
        <taxon>Zoopagomycotina</taxon>
        <taxon>Zoopagomycetes</taxon>
        <taxon>Zoopagales</taxon>
        <taxon>Piptocephalidaceae</taxon>
        <taxon>Syncephalis</taxon>
    </lineage>
</organism>
<dbReference type="InterPro" id="IPR004803">
    <property type="entry name" value="TGT"/>
</dbReference>
<feature type="binding site" evidence="8">
    <location>
        <position position="373"/>
    </location>
    <ligand>
        <name>Zn(2+)</name>
        <dbReference type="ChEBI" id="CHEBI:29105"/>
    </ligand>
</feature>
<evidence type="ECO:0000256" key="9">
    <source>
        <dbReference type="SAM" id="MobiDB-lite"/>
    </source>
</evidence>
<feature type="active site" description="Proton acceptor" evidence="8">
    <location>
        <position position="131"/>
    </location>
</feature>
<dbReference type="PANTHER" id="PTHR43530">
    <property type="entry name" value="QUEUINE TRNA-RIBOSYLTRANSFERASE CATALYTIC SUBUNIT 1"/>
    <property type="match status" value="1"/>
</dbReference>
<name>A0A4P9Z308_9FUNG</name>
<feature type="binding site" evidence="8">
    <location>
        <position position="185"/>
    </location>
    <ligand>
        <name>substrate</name>
    </ligand>
</feature>
<feature type="domain" description="tRNA-guanine(15) transglycosylase-like" evidence="10">
    <location>
        <begin position="52"/>
        <end position="405"/>
    </location>
</feature>
<protein>
    <recommendedName>
        <fullName evidence="8">Queuine tRNA-ribosyltransferase catalytic subunit 1</fullName>
        <ecNumber evidence="8">2.4.2.64</ecNumber>
    </recommendedName>
    <alternativeName>
        <fullName evidence="8">Guanine insertion enzyme</fullName>
    </alternativeName>
    <alternativeName>
        <fullName evidence="8">tRNA-guanine transglycosylase</fullName>
    </alternativeName>
</protein>
<evidence type="ECO:0000259" key="10">
    <source>
        <dbReference type="Pfam" id="PF01702"/>
    </source>
</evidence>
<dbReference type="FunFam" id="3.20.20.105:FF:000001">
    <property type="entry name" value="Queuine tRNA-ribosyltransferase"/>
    <property type="match status" value="1"/>
</dbReference>
<dbReference type="NCBIfam" id="TIGR00449">
    <property type="entry name" value="tgt_general"/>
    <property type="match status" value="1"/>
</dbReference>
<keyword evidence="4 8" id="KW-0479">Metal-binding</keyword>
<comment type="catalytic activity">
    <reaction evidence="6 8">
        <text>guanosine(34) in tRNA + queuine = queuosine(34) in tRNA + guanine</text>
        <dbReference type="Rhea" id="RHEA:16633"/>
        <dbReference type="Rhea" id="RHEA-COMP:10341"/>
        <dbReference type="Rhea" id="RHEA-COMP:18571"/>
        <dbReference type="ChEBI" id="CHEBI:16235"/>
        <dbReference type="ChEBI" id="CHEBI:17433"/>
        <dbReference type="ChEBI" id="CHEBI:74269"/>
        <dbReference type="ChEBI" id="CHEBI:194431"/>
        <dbReference type="EC" id="2.4.2.64"/>
    </reaction>
</comment>
<feature type="region of interest" description="RNA binding; important for wobble base 34 recognition" evidence="8">
    <location>
        <begin position="310"/>
        <end position="314"/>
    </location>
</feature>
<feature type="binding site" evidence="8">
    <location>
        <position position="228"/>
    </location>
    <ligand>
        <name>substrate</name>
    </ligand>
</feature>
<comment type="cofactor">
    <cofactor evidence="8">
        <name>Zn(2+)</name>
        <dbReference type="ChEBI" id="CHEBI:29105"/>
    </cofactor>
</comment>
<dbReference type="InterPro" id="IPR002616">
    <property type="entry name" value="tRNA_ribo_trans-like"/>
</dbReference>
<feature type="active site" description="Nucleophile" evidence="8">
    <location>
        <position position="305"/>
    </location>
</feature>
<reference evidence="12" key="1">
    <citation type="journal article" date="2018" name="Nat. Microbiol.">
        <title>Leveraging single-cell genomics to expand the fungal tree of life.</title>
        <authorList>
            <person name="Ahrendt S.R."/>
            <person name="Quandt C.A."/>
            <person name="Ciobanu D."/>
            <person name="Clum A."/>
            <person name="Salamov A."/>
            <person name="Andreopoulos B."/>
            <person name="Cheng J.F."/>
            <person name="Woyke T."/>
            <person name="Pelin A."/>
            <person name="Henrissat B."/>
            <person name="Reynolds N.K."/>
            <person name="Benny G.L."/>
            <person name="Smith M.E."/>
            <person name="James T.Y."/>
            <person name="Grigoriev I.V."/>
        </authorList>
    </citation>
    <scope>NUCLEOTIDE SEQUENCE [LARGE SCALE GENOMIC DNA]</scope>
    <source>
        <strain evidence="12">Benny S71-1</strain>
    </source>
</reference>
<gene>
    <name evidence="11" type="ORF">SYNPS1DRAFT_13703</name>
</gene>
<feature type="binding site" evidence="8">
    <location>
        <position position="343"/>
    </location>
    <ligand>
        <name>Zn(2+)</name>
        <dbReference type="ChEBI" id="CHEBI:29105"/>
    </ligand>
</feature>
<feature type="binding site" evidence="8">
    <location>
        <position position="345"/>
    </location>
    <ligand>
        <name>Zn(2+)</name>
        <dbReference type="ChEBI" id="CHEBI:29105"/>
    </ligand>
</feature>
<keyword evidence="8" id="KW-0963">Cytoplasm</keyword>
<evidence type="ECO:0000313" key="12">
    <source>
        <dbReference type="Proteomes" id="UP000278143"/>
    </source>
</evidence>
<comment type="similarity">
    <text evidence="8">Belongs to the queuine tRNA-ribosyltransferase family.</text>
</comment>
<evidence type="ECO:0000256" key="6">
    <source>
        <dbReference type="ARBA" id="ARBA00052706"/>
    </source>
</evidence>
<evidence type="ECO:0000313" key="11">
    <source>
        <dbReference type="EMBL" id="RKP26775.1"/>
    </source>
</evidence>
<proteinExistence type="inferred from homology"/>
<dbReference type="GO" id="GO:0046872">
    <property type="term" value="F:metal ion binding"/>
    <property type="evidence" value="ECO:0007669"/>
    <property type="project" value="UniProtKB-KW"/>
</dbReference>
<comment type="function">
    <text evidence="8">Catalytic subunit of the queuine tRNA-ribosyltransferase (TGT) that catalyzes the base-exchange of a guanine (G) residue with queuine (Q) at position 34 (anticodon wobble position) in tRNAs with GU(N) anticodons (tRNA-Asp, -Asn, -His and -Tyr), resulting in the hypermodified nucleoside queuosine (7-(((4,5-cis-dihydroxy-2-cyclopenten-1-yl)amino)methyl)-7-deazaguanosine). Catalysis occurs through a double-displacement mechanism. The nucleophile active site attacks the C1' of nucleotide 34 to detach the guanine base from the RNA, forming a covalent enzyme-RNA intermediate. The proton acceptor active site deprotonates the incoming queuine, allowing a nucleophilic attack on the C1' of the ribose to form the product.</text>
</comment>